<dbReference type="Proteomes" id="UP000044602">
    <property type="component" value="Unassembled WGS sequence"/>
</dbReference>
<dbReference type="AlphaFoldDB" id="A0A0G4MIV7"/>
<reference evidence="1 2" key="1">
    <citation type="submission" date="2015-05" db="EMBL/GenBank/DDBJ databases">
        <authorList>
            <person name="Wang D.B."/>
            <person name="Wang M."/>
        </authorList>
    </citation>
    <scope>NUCLEOTIDE SEQUENCE [LARGE SCALE GENOMIC DNA]</scope>
    <source>
        <strain evidence="1">VL1</strain>
    </source>
</reference>
<organism evidence="1 2">
    <name type="scientific">Verticillium longisporum</name>
    <name type="common">Verticillium dahliae var. longisporum</name>
    <dbReference type="NCBI Taxonomy" id="100787"/>
    <lineage>
        <taxon>Eukaryota</taxon>
        <taxon>Fungi</taxon>
        <taxon>Dikarya</taxon>
        <taxon>Ascomycota</taxon>
        <taxon>Pezizomycotina</taxon>
        <taxon>Sordariomycetes</taxon>
        <taxon>Hypocreomycetidae</taxon>
        <taxon>Glomerellales</taxon>
        <taxon>Plectosphaerellaceae</taxon>
        <taxon>Verticillium</taxon>
    </lineage>
</organism>
<accession>A0A0G4MIV7</accession>
<dbReference type="EMBL" id="CVQH01022931">
    <property type="protein sequence ID" value="CRK34243.1"/>
    <property type="molecule type" value="Genomic_DNA"/>
</dbReference>
<gene>
    <name evidence="1" type="ORF">BN1708_019462</name>
</gene>
<evidence type="ECO:0000313" key="2">
    <source>
        <dbReference type="Proteomes" id="UP000044602"/>
    </source>
</evidence>
<keyword evidence="2" id="KW-1185">Reference proteome</keyword>
<proteinExistence type="predicted"/>
<protein>
    <submittedName>
        <fullName evidence="1">Uncharacterized protein</fullName>
    </submittedName>
</protein>
<feature type="non-terminal residue" evidence="1">
    <location>
        <position position="1"/>
    </location>
</feature>
<evidence type="ECO:0000313" key="1">
    <source>
        <dbReference type="EMBL" id="CRK34243.1"/>
    </source>
</evidence>
<name>A0A0G4MIV7_VERLO</name>
<sequence>CYSDFGVVCRQRLPLLWQPYSLQSLPQRPGA</sequence>